<dbReference type="GO" id="GO:0005634">
    <property type="term" value="C:nucleus"/>
    <property type="evidence" value="ECO:0007669"/>
    <property type="project" value="UniProtKB-SubCell"/>
</dbReference>
<dbReference type="GO" id="GO:0008270">
    <property type="term" value="F:zinc ion binding"/>
    <property type="evidence" value="ECO:0007669"/>
    <property type="project" value="UniProtKB-KW"/>
</dbReference>
<feature type="domain" description="C2H2-type" evidence="9">
    <location>
        <begin position="173"/>
        <end position="196"/>
    </location>
</feature>
<feature type="domain" description="C2H2-type" evidence="9">
    <location>
        <begin position="145"/>
        <end position="172"/>
    </location>
</feature>
<keyword evidence="6" id="KW-0539">Nucleus</keyword>
<dbReference type="PROSITE" id="PS00028">
    <property type="entry name" value="ZINC_FINGER_C2H2_1"/>
    <property type="match status" value="10"/>
</dbReference>
<evidence type="ECO:0000256" key="3">
    <source>
        <dbReference type="ARBA" id="ARBA00022737"/>
    </source>
</evidence>
<evidence type="ECO:0000256" key="5">
    <source>
        <dbReference type="ARBA" id="ARBA00022833"/>
    </source>
</evidence>
<organism evidence="10 11">
    <name type="scientific">Pygocentrus nattereri</name>
    <name type="common">Red-bellied piranha</name>
    <dbReference type="NCBI Taxonomy" id="42514"/>
    <lineage>
        <taxon>Eukaryota</taxon>
        <taxon>Metazoa</taxon>
        <taxon>Chordata</taxon>
        <taxon>Craniata</taxon>
        <taxon>Vertebrata</taxon>
        <taxon>Euteleostomi</taxon>
        <taxon>Actinopterygii</taxon>
        <taxon>Neopterygii</taxon>
        <taxon>Teleostei</taxon>
        <taxon>Ostariophysi</taxon>
        <taxon>Characiformes</taxon>
        <taxon>Characoidei</taxon>
        <taxon>Pygocentrus</taxon>
    </lineage>
</organism>
<protein>
    <recommendedName>
        <fullName evidence="9">C2H2-type domain-containing protein</fullName>
    </recommendedName>
</protein>
<dbReference type="AlphaFoldDB" id="A0A3B4EHI2"/>
<dbReference type="OrthoDB" id="6359816at2759"/>
<feature type="domain" description="C2H2-type" evidence="9">
    <location>
        <begin position="117"/>
        <end position="144"/>
    </location>
</feature>
<dbReference type="PANTHER" id="PTHR24394">
    <property type="entry name" value="ZINC FINGER PROTEIN"/>
    <property type="match status" value="1"/>
</dbReference>
<keyword evidence="4 7" id="KW-0863">Zinc-finger</keyword>
<feature type="compositionally biased region" description="Basic and acidic residues" evidence="8">
    <location>
        <begin position="538"/>
        <end position="550"/>
    </location>
</feature>
<dbReference type="Pfam" id="PF00096">
    <property type="entry name" value="zf-C2H2"/>
    <property type="match status" value="5"/>
</dbReference>
<reference evidence="10" key="3">
    <citation type="submission" date="2025-09" db="UniProtKB">
        <authorList>
            <consortium name="Ensembl"/>
        </authorList>
    </citation>
    <scope>IDENTIFICATION</scope>
</reference>
<dbReference type="RefSeq" id="XP_017557555.1">
    <property type="nucleotide sequence ID" value="XM_017702066.2"/>
</dbReference>
<dbReference type="SMART" id="SM00355">
    <property type="entry name" value="ZnF_C2H2"/>
    <property type="match status" value="11"/>
</dbReference>
<evidence type="ECO:0000256" key="2">
    <source>
        <dbReference type="ARBA" id="ARBA00022723"/>
    </source>
</evidence>
<keyword evidence="2" id="KW-0479">Metal-binding</keyword>
<dbReference type="Proteomes" id="UP001501920">
    <property type="component" value="Chromosome 3"/>
</dbReference>
<dbReference type="OMA" id="CTETFSC"/>
<dbReference type="GeneID" id="108429967"/>
<dbReference type="InterPro" id="IPR013087">
    <property type="entry name" value="Znf_C2H2_type"/>
</dbReference>
<comment type="subcellular location">
    <subcellularLocation>
        <location evidence="1">Nucleus</location>
    </subcellularLocation>
</comment>
<keyword evidence="3" id="KW-0677">Repeat</keyword>
<feature type="domain" description="C2H2-type" evidence="9">
    <location>
        <begin position="518"/>
        <end position="545"/>
    </location>
</feature>
<evidence type="ECO:0000256" key="4">
    <source>
        <dbReference type="ARBA" id="ARBA00022771"/>
    </source>
</evidence>
<dbReference type="SUPFAM" id="SSF57667">
    <property type="entry name" value="beta-beta-alpha zinc fingers"/>
    <property type="match status" value="5"/>
</dbReference>
<name>A0A3B4EHI2_PYGNA</name>
<dbReference type="GO" id="GO:0000981">
    <property type="term" value="F:DNA-binding transcription factor activity, RNA polymerase II-specific"/>
    <property type="evidence" value="ECO:0007669"/>
    <property type="project" value="TreeGrafter"/>
</dbReference>
<evidence type="ECO:0000256" key="7">
    <source>
        <dbReference type="PROSITE-ProRule" id="PRU00042"/>
    </source>
</evidence>
<feature type="region of interest" description="Disordered" evidence="8">
    <location>
        <begin position="337"/>
        <end position="362"/>
    </location>
</feature>
<dbReference type="Gene3D" id="3.30.160.60">
    <property type="entry name" value="Classic Zinc Finger"/>
    <property type="match status" value="5"/>
</dbReference>
<feature type="compositionally biased region" description="Basic and acidic residues" evidence="8">
    <location>
        <begin position="571"/>
        <end position="584"/>
    </location>
</feature>
<evidence type="ECO:0000256" key="8">
    <source>
        <dbReference type="SAM" id="MobiDB-lite"/>
    </source>
</evidence>
<evidence type="ECO:0000313" key="11">
    <source>
        <dbReference type="Proteomes" id="UP001501920"/>
    </source>
</evidence>
<evidence type="ECO:0000259" key="9">
    <source>
        <dbReference type="PROSITE" id="PS50157"/>
    </source>
</evidence>
<feature type="compositionally biased region" description="Basic and acidic residues" evidence="8">
    <location>
        <begin position="249"/>
        <end position="265"/>
    </location>
</feature>
<dbReference type="InterPro" id="IPR036236">
    <property type="entry name" value="Znf_C2H2_sf"/>
</dbReference>
<feature type="domain" description="C2H2-type" evidence="9">
    <location>
        <begin position="394"/>
        <end position="422"/>
    </location>
</feature>
<feature type="domain" description="C2H2-type" evidence="9">
    <location>
        <begin position="281"/>
        <end position="309"/>
    </location>
</feature>
<feature type="region of interest" description="Disordered" evidence="8">
    <location>
        <begin position="247"/>
        <end position="273"/>
    </location>
</feature>
<evidence type="ECO:0000256" key="6">
    <source>
        <dbReference type="ARBA" id="ARBA00023242"/>
    </source>
</evidence>
<sequence>MAYPLLDFSSQAPTGDDFICTECGEGFVQYPKLINHMAIHGPLDPLSSNDESGIKGCDTPIEFALHENGTLTVVDKSAVSNFSFLFGKPTSNSSWNQTPFQESLPSNKMAEAEHTQCRCERCGQVFRSQRSLQQHQRYRPLEQGFKCTLCCKVFYDRESLRGHLQSHDHERFYSCGHCGKRFLKQETLFLHQKEWHKCLGSKSSSKFEDDRENGMDKSYPCKICGLRFFWLSDLQSHLINHAHVNKSTTDAKQKENLQDQEESSHKKNVLPSTDVSVDRSYRCGLCGGRFNSLSDLKAHHASEHPDEEHDEDPSESTSQIKRQPVNYFGIMRQMVSKHQMQRMDPLRSRMRGRPRGGANRSLNSKVFPCKQCHRVFVHSSSLSRHMRYHKGTLHTCVYCGRHFPQRCDVTRHVAMYHSSDVKVKVESELLEGEEENGMQELSKRQTSNDSDDQENQENEDQQSPKPTDKEKSPDTQEMSPVKPRMTYKCKECGRVFGLLSVYQRHVRYHRRDPSRVLLSCPRCPCRFTFRSALDRHLENHDKEGSEKNGKEGSPTPEAHTDYLQNEDEDLGFERSESEVESKENTATDVLYECTECTQTFSDLQKFLQHQSAHG</sequence>
<reference evidence="10" key="2">
    <citation type="submission" date="2025-08" db="UniProtKB">
        <authorList>
            <consortium name="Ensembl"/>
        </authorList>
    </citation>
    <scope>IDENTIFICATION</scope>
</reference>
<dbReference type="Ensembl" id="ENSPNAT00000028144.2">
    <property type="protein sequence ID" value="ENSPNAP00000035320.1"/>
    <property type="gene ID" value="ENSPNAG00000025216.2"/>
</dbReference>
<dbReference type="GeneTree" id="ENSGT00940000166443"/>
<feature type="compositionally biased region" description="Acidic residues" evidence="8">
    <location>
        <begin position="449"/>
        <end position="460"/>
    </location>
</feature>
<feature type="domain" description="C2H2-type" evidence="9">
    <location>
        <begin position="18"/>
        <end position="45"/>
    </location>
</feature>
<feature type="domain" description="C2H2-type" evidence="9">
    <location>
        <begin position="219"/>
        <end position="248"/>
    </location>
</feature>
<reference evidence="10 11" key="1">
    <citation type="submission" date="2020-10" db="EMBL/GenBank/DDBJ databases">
        <title>Pygocentrus nattereri (red-bellied piranha) genome, fPygNat1, primary haplotype.</title>
        <authorList>
            <person name="Myers G."/>
            <person name="Meyer A."/>
            <person name="Karagic N."/>
            <person name="Pippel M."/>
            <person name="Winkler S."/>
            <person name="Tracey A."/>
            <person name="Wood J."/>
            <person name="Formenti G."/>
            <person name="Howe K."/>
            <person name="Fedrigo O."/>
            <person name="Jarvis E.D."/>
        </authorList>
    </citation>
    <scope>NUCLEOTIDE SEQUENCE [LARGE SCALE GENOMIC DNA]</scope>
</reference>
<feature type="domain" description="C2H2-type" evidence="9">
    <location>
        <begin position="367"/>
        <end position="394"/>
    </location>
</feature>
<dbReference type="STRING" id="42514.ENSPNAP00000035320"/>
<dbReference type="RefSeq" id="XP_017557558.1">
    <property type="nucleotide sequence ID" value="XM_017702069.2"/>
</dbReference>
<feature type="domain" description="C2H2-type" evidence="9">
    <location>
        <begin position="591"/>
        <end position="614"/>
    </location>
</feature>
<evidence type="ECO:0000313" key="10">
    <source>
        <dbReference type="Ensembl" id="ENSPNAP00000035320.1"/>
    </source>
</evidence>
<dbReference type="Pfam" id="PF12874">
    <property type="entry name" value="zf-met"/>
    <property type="match status" value="1"/>
</dbReference>
<dbReference type="RefSeq" id="XP_017557556.1">
    <property type="nucleotide sequence ID" value="XM_017702067.1"/>
</dbReference>
<dbReference type="PANTHER" id="PTHR24394:SF20">
    <property type="entry name" value="ZINC FINGER AND BTB DOMAIN-CONTAINING PROTEIN 42"/>
    <property type="match status" value="1"/>
</dbReference>
<feature type="domain" description="C2H2-type" evidence="9">
    <location>
        <begin position="487"/>
        <end position="514"/>
    </location>
</feature>
<proteinExistence type="predicted"/>
<keyword evidence="5" id="KW-0862">Zinc</keyword>
<keyword evidence="11" id="KW-1185">Reference proteome</keyword>
<evidence type="ECO:0000256" key="1">
    <source>
        <dbReference type="ARBA" id="ARBA00004123"/>
    </source>
</evidence>
<feature type="region of interest" description="Disordered" evidence="8">
    <location>
        <begin position="538"/>
        <end position="584"/>
    </location>
</feature>
<feature type="region of interest" description="Disordered" evidence="8">
    <location>
        <begin position="430"/>
        <end position="483"/>
    </location>
</feature>
<dbReference type="PROSITE" id="PS50157">
    <property type="entry name" value="ZINC_FINGER_C2H2_2"/>
    <property type="match status" value="11"/>
</dbReference>
<feature type="region of interest" description="Disordered" evidence="8">
    <location>
        <begin position="299"/>
        <end position="323"/>
    </location>
</feature>
<accession>A0A3B4EHI2</accession>